<evidence type="ECO:0000313" key="2">
    <source>
        <dbReference type="EMBL" id="GGD08268.1"/>
    </source>
</evidence>
<feature type="signal peptide" evidence="1">
    <location>
        <begin position="1"/>
        <end position="18"/>
    </location>
</feature>
<organism evidence="2 3">
    <name type="scientific">Halopseudomonas salina</name>
    <dbReference type="NCBI Taxonomy" id="1323744"/>
    <lineage>
        <taxon>Bacteria</taxon>
        <taxon>Pseudomonadati</taxon>
        <taxon>Pseudomonadota</taxon>
        <taxon>Gammaproteobacteria</taxon>
        <taxon>Pseudomonadales</taxon>
        <taxon>Pseudomonadaceae</taxon>
        <taxon>Halopseudomonas</taxon>
    </lineage>
</organism>
<feature type="chain" id="PRO_5046023030" description="3-phosphoglycerate kinase" evidence="1">
    <location>
        <begin position="19"/>
        <end position="109"/>
    </location>
</feature>
<dbReference type="Proteomes" id="UP000638188">
    <property type="component" value="Unassembled WGS sequence"/>
</dbReference>
<gene>
    <name evidence="2" type="ORF">GCM10007418_29130</name>
</gene>
<accession>A0ABQ1PZU5</accession>
<dbReference type="RefSeq" id="WP_150278998.1">
    <property type="nucleotide sequence ID" value="NZ_BMFF01000007.1"/>
</dbReference>
<name>A0ABQ1PZU5_9GAMM</name>
<proteinExistence type="predicted"/>
<reference evidence="3" key="1">
    <citation type="journal article" date="2019" name="Int. J. Syst. Evol. Microbiol.">
        <title>The Global Catalogue of Microorganisms (GCM) 10K type strain sequencing project: providing services to taxonomists for standard genome sequencing and annotation.</title>
        <authorList>
            <consortium name="The Broad Institute Genomics Platform"/>
            <consortium name="The Broad Institute Genome Sequencing Center for Infectious Disease"/>
            <person name="Wu L."/>
            <person name="Ma J."/>
        </authorList>
    </citation>
    <scope>NUCLEOTIDE SEQUENCE [LARGE SCALE GENOMIC DNA]</scope>
    <source>
        <strain evidence="3">CGMCC 1.12482</strain>
    </source>
</reference>
<evidence type="ECO:0000256" key="1">
    <source>
        <dbReference type="SAM" id="SignalP"/>
    </source>
</evidence>
<dbReference type="EMBL" id="BMFF01000007">
    <property type="protein sequence ID" value="GGD08268.1"/>
    <property type="molecule type" value="Genomic_DNA"/>
</dbReference>
<keyword evidence="3" id="KW-1185">Reference proteome</keyword>
<protein>
    <recommendedName>
        <fullName evidence="4">3-phosphoglycerate kinase</fullName>
    </recommendedName>
</protein>
<keyword evidence="1" id="KW-0732">Signal</keyword>
<evidence type="ECO:0008006" key="4">
    <source>
        <dbReference type="Google" id="ProtNLM"/>
    </source>
</evidence>
<evidence type="ECO:0000313" key="3">
    <source>
        <dbReference type="Proteomes" id="UP000638188"/>
    </source>
</evidence>
<sequence length="109" mass="11794">MKQLLLVGLLAISMPLLAQQPLGFPVDVDLKAPGLDLNTSSTGNIGNVATVTLENLDRRQIFCVATFVNGPEKPSPLRVRLAPGEKTVLTQAFQRDIIRVRVGIECNEA</sequence>
<comment type="caution">
    <text evidence="2">The sequence shown here is derived from an EMBL/GenBank/DDBJ whole genome shotgun (WGS) entry which is preliminary data.</text>
</comment>